<evidence type="ECO:0000259" key="3">
    <source>
        <dbReference type="Pfam" id="PF07364"/>
    </source>
</evidence>
<dbReference type="Pfam" id="PF07171">
    <property type="entry name" value="MlrC_C"/>
    <property type="match status" value="1"/>
</dbReference>
<dbReference type="PIRSF" id="PIRSF012702">
    <property type="entry name" value="UCP012702"/>
    <property type="match status" value="1"/>
</dbReference>
<reference evidence="4 5" key="1">
    <citation type="submission" date="2018-12" db="EMBL/GenBank/DDBJ databases">
        <authorList>
            <consortium name="Pathogen Informatics"/>
        </authorList>
    </citation>
    <scope>NUCLEOTIDE SEQUENCE [LARGE SCALE GENOMIC DNA]</scope>
    <source>
        <strain evidence="4 5">NCTC12967</strain>
    </source>
</reference>
<feature type="region of interest" description="Disordered" evidence="1">
    <location>
        <begin position="495"/>
        <end position="518"/>
    </location>
</feature>
<feature type="domain" description="Microcystin LR degradation protein MlrC N-terminal" evidence="3">
    <location>
        <begin position="24"/>
        <end position="311"/>
    </location>
</feature>
<evidence type="ECO:0000259" key="2">
    <source>
        <dbReference type="Pfam" id="PF07171"/>
    </source>
</evidence>
<dbReference type="GeneID" id="64405802"/>
<dbReference type="EMBL" id="LR134406">
    <property type="protein sequence ID" value="VEH69041.1"/>
    <property type="molecule type" value="Genomic_DNA"/>
</dbReference>
<dbReference type="AlphaFoldDB" id="A0A3S4U3R4"/>
<gene>
    <name evidence="4" type="ORF">NCTC12967_00305</name>
</gene>
<proteinExistence type="predicted"/>
<evidence type="ECO:0000313" key="4">
    <source>
        <dbReference type="EMBL" id="VEH69041.1"/>
    </source>
</evidence>
<name>A0A3S4U3R4_9ACTN</name>
<dbReference type="InterPro" id="IPR010799">
    <property type="entry name" value="MlrC_C"/>
</dbReference>
<protein>
    <submittedName>
        <fullName evidence="4">Uncharacterized conserved protein</fullName>
    </submittedName>
</protein>
<organism evidence="4 5">
    <name type="scientific">Arachnia propionica</name>
    <dbReference type="NCBI Taxonomy" id="1750"/>
    <lineage>
        <taxon>Bacteria</taxon>
        <taxon>Bacillati</taxon>
        <taxon>Actinomycetota</taxon>
        <taxon>Actinomycetes</taxon>
        <taxon>Propionibacteriales</taxon>
        <taxon>Propionibacteriaceae</taxon>
        <taxon>Arachnia</taxon>
    </lineage>
</organism>
<evidence type="ECO:0000313" key="5">
    <source>
        <dbReference type="Proteomes" id="UP000273044"/>
    </source>
</evidence>
<dbReference type="InterPro" id="IPR015995">
    <property type="entry name" value="MlrC_N"/>
</dbReference>
<accession>A0A3S4U3R4</accession>
<feature type="domain" description="Microcystin LR degradation protein MlrC C-terminal" evidence="2">
    <location>
        <begin position="322"/>
        <end position="490"/>
    </location>
</feature>
<dbReference type="InterPro" id="IPR009197">
    <property type="entry name" value="MlrC"/>
</dbReference>
<dbReference type="Pfam" id="PF07364">
    <property type="entry name" value="DUF1485"/>
    <property type="match status" value="1"/>
</dbReference>
<evidence type="ECO:0000256" key="1">
    <source>
        <dbReference type="SAM" id="MobiDB-lite"/>
    </source>
</evidence>
<dbReference type="RefSeq" id="WP_061787287.1">
    <property type="nucleotide sequence ID" value="NZ_CAUVFX010000002.1"/>
</dbReference>
<sequence>MTTAADIWCPPLPPAADGGIARPRIAIAGMSIESSTFSPHLSGDEAFTRREGDELLSYYPFLDAGRELREAVDWVPLHHGRSLPGGAVRPETYQDIKARILELAASKGPFDGLLLDIHGAMSVVGMRDAEGDLAAALREVIGPDCLVSATLDLHGNVSATLVDQVDLITCYRMAPHEDVMNTKERAAWNLIARLRSGVGADVAARRPWKAFVPVPLLLPGEKTSTRVEPAASIYARVPEIEARNGVIDAALWVGYAWADEPRCQAAVVVTGDDREAVAAGASELAEAWWAARDDFCFVGPTDTLDGALATALAKDAPRPFVISDSGDNPTAGGAGDVSWTVRELLAHPGLTDGGRVVIHASTFDPGAVAACFDAGVGGAVDVRVGGNVDAVAPPAEVRGEVFSLAEGDPVAGRQAVVRCGSVHVIITERRKPFHLLDDFRQLGLEPEDADVVLVKIGYLEPELFTLAKAWVMALTPGGVDQDLLRLGHRNLKPGTWPFDRSNPDPDLTPSITRRGAGC</sequence>
<dbReference type="Proteomes" id="UP000273044">
    <property type="component" value="Chromosome"/>
</dbReference>
<keyword evidence="5" id="KW-1185">Reference proteome</keyword>